<keyword evidence="4 8" id="KW-0975">Bacterial flagellum</keyword>
<sequence length="262" mass="27681">MNPALWISKTGLAAQDRHMATISNNLANVNTVGFKRDRVSFEDLFYHIEKQPGALADQQNILPSGMQVGTGVRVTGTQKIFTTGNYQTTEQALDMAVVGDGFFQVAMPDGTPAYTRNGQFHRNAEGTIVTANGLPIEPGIQIPSDAVSITVSEDGSVIAALPGVVEPVDLGQIPLITFVNPAGLQAKGGNLFVETAASGAPVENLAGANGVGKIKQFTLEMSNVSAVEELVNMISVQRAYEMNSKVISAADQMMQFANQALG</sequence>
<dbReference type="Proteomes" id="UP001500604">
    <property type="component" value="Unassembled WGS sequence"/>
</dbReference>
<reference evidence="13" key="1">
    <citation type="journal article" date="2019" name="Int. J. Syst. Evol. Microbiol.">
        <title>The Global Catalogue of Microorganisms (GCM) 10K type strain sequencing project: providing services to taxonomists for standard genome sequencing and annotation.</title>
        <authorList>
            <consortium name="The Broad Institute Genomics Platform"/>
            <consortium name="The Broad Institute Genome Sequencing Center for Infectious Disease"/>
            <person name="Wu L."/>
            <person name="Ma J."/>
        </authorList>
    </citation>
    <scope>NUCLEOTIDE SEQUENCE [LARGE SCALE GENOMIC DNA]</scope>
    <source>
        <strain evidence="13">JCM 17805</strain>
    </source>
</reference>
<keyword evidence="13" id="KW-1185">Reference proteome</keyword>
<evidence type="ECO:0000256" key="6">
    <source>
        <dbReference type="ARBA" id="ARBA00032912"/>
    </source>
</evidence>
<evidence type="ECO:0000259" key="11">
    <source>
        <dbReference type="Pfam" id="PF22692"/>
    </source>
</evidence>
<dbReference type="InterPro" id="IPR020013">
    <property type="entry name" value="Flagellar_FlgE/F/G"/>
</dbReference>
<dbReference type="InterPro" id="IPR010930">
    <property type="entry name" value="Flg_bb/hook_C_dom"/>
</dbReference>
<dbReference type="Pfam" id="PF00460">
    <property type="entry name" value="Flg_bb_rod"/>
    <property type="match status" value="1"/>
</dbReference>
<dbReference type="PANTHER" id="PTHR30435:SF19">
    <property type="entry name" value="FLAGELLAR BASAL-BODY ROD PROTEIN FLGG"/>
    <property type="match status" value="1"/>
</dbReference>
<keyword evidence="12" id="KW-0969">Cilium</keyword>
<proteinExistence type="inferred from homology"/>
<feature type="domain" description="Flagellar basal body rod protein N-terminal" evidence="9">
    <location>
        <begin position="10"/>
        <end position="35"/>
    </location>
</feature>
<dbReference type="InterPro" id="IPR001444">
    <property type="entry name" value="Flag_bb_rod_N"/>
</dbReference>
<comment type="subcellular location">
    <subcellularLocation>
        <location evidence="1 8">Bacterial flagellum basal body</location>
    </subcellularLocation>
</comment>
<evidence type="ECO:0000256" key="7">
    <source>
        <dbReference type="NCBIfam" id="TIGR02488"/>
    </source>
</evidence>
<organism evidence="12 13">
    <name type="scientific">Kistimonas scapharcae</name>
    <dbReference type="NCBI Taxonomy" id="1036133"/>
    <lineage>
        <taxon>Bacteria</taxon>
        <taxon>Pseudomonadati</taxon>
        <taxon>Pseudomonadota</taxon>
        <taxon>Gammaproteobacteria</taxon>
        <taxon>Oceanospirillales</taxon>
        <taxon>Endozoicomonadaceae</taxon>
        <taxon>Kistimonas</taxon>
    </lineage>
</organism>
<dbReference type="InterPro" id="IPR037925">
    <property type="entry name" value="FlgE/F/G-like"/>
</dbReference>
<evidence type="ECO:0000256" key="5">
    <source>
        <dbReference type="ARBA" id="ARBA00025933"/>
    </source>
</evidence>
<dbReference type="SUPFAM" id="SSF117143">
    <property type="entry name" value="Flagellar hook protein flgE"/>
    <property type="match status" value="1"/>
</dbReference>
<evidence type="ECO:0000313" key="12">
    <source>
        <dbReference type="EMBL" id="GAA4649550.1"/>
    </source>
</evidence>
<gene>
    <name evidence="12" type="primary">flgG_1</name>
    <name evidence="12" type="ORF">GCM10023116_18240</name>
</gene>
<name>A0ABP8V3C5_9GAMM</name>
<accession>A0ABP8V3C5</accession>
<dbReference type="Pfam" id="PF22692">
    <property type="entry name" value="LlgE_F_G_D1"/>
    <property type="match status" value="1"/>
</dbReference>
<dbReference type="InterPro" id="IPR019776">
    <property type="entry name" value="Flagellar_basal_body_rod_CS"/>
</dbReference>
<evidence type="ECO:0000313" key="13">
    <source>
        <dbReference type="Proteomes" id="UP001500604"/>
    </source>
</evidence>
<dbReference type="PANTHER" id="PTHR30435">
    <property type="entry name" value="FLAGELLAR PROTEIN"/>
    <property type="match status" value="1"/>
</dbReference>
<evidence type="ECO:0000256" key="2">
    <source>
        <dbReference type="ARBA" id="ARBA00009677"/>
    </source>
</evidence>
<comment type="similarity">
    <text evidence="2 8">Belongs to the flagella basal body rod proteins family.</text>
</comment>
<dbReference type="RefSeq" id="WP_345195430.1">
    <property type="nucleotide sequence ID" value="NZ_BAABFL010000135.1"/>
</dbReference>
<dbReference type="InterPro" id="IPR012834">
    <property type="entry name" value="FlgG_G_neg"/>
</dbReference>
<evidence type="ECO:0000259" key="10">
    <source>
        <dbReference type="Pfam" id="PF06429"/>
    </source>
</evidence>
<dbReference type="NCBIfam" id="TIGR02488">
    <property type="entry name" value="flgG_G_neg"/>
    <property type="match status" value="1"/>
</dbReference>
<evidence type="ECO:0000259" key="9">
    <source>
        <dbReference type="Pfam" id="PF00460"/>
    </source>
</evidence>
<feature type="domain" description="Flagellar hook protein FlgE/F/G-like D1" evidence="11">
    <location>
        <begin position="96"/>
        <end position="159"/>
    </location>
</feature>
<keyword evidence="12" id="KW-0282">Flagellum</keyword>
<dbReference type="InterPro" id="IPR053967">
    <property type="entry name" value="LlgE_F_G-like_D1"/>
</dbReference>
<dbReference type="NCBIfam" id="TIGR03506">
    <property type="entry name" value="FlgEFG_subfam"/>
    <property type="match status" value="2"/>
</dbReference>
<evidence type="ECO:0000256" key="1">
    <source>
        <dbReference type="ARBA" id="ARBA00004117"/>
    </source>
</evidence>
<evidence type="ECO:0000256" key="3">
    <source>
        <dbReference type="ARBA" id="ARBA00017948"/>
    </source>
</evidence>
<dbReference type="EMBL" id="BAABFL010000135">
    <property type="protein sequence ID" value="GAA4649550.1"/>
    <property type="molecule type" value="Genomic_DNA"/>
</dbReference>
<feature type="domain" description="Flagellar basal-body/hook protein C-terminal" evidence="10">
    <location>
        <begin position="216"/>
        <end position="259"/>
    </location>
</feature>
<evidence type="ECO:0000256" key="4">
    <source>
        <dbReference type="ARBA" id="ARBA00023143"/>
    </source>
</evidence>
<comment type="subunit">
    <text evidence="5 8">The basal body constitutes a major portion of the flagellar organelle and consists of four rings (L,P,S, and M) mounted on a central rod. The rod consists of about 26 subunits of FlgG in the distal portion, and FlgB, FlgC and FlgF are thought to build up the proximal portion of the rod with about 6 subunits each.</text>
</comment>
<keyword evidence="12" id="KW-0966">Cell projection</keyword>
<dbReference type="PROSITE" id="PS00588">
    <property type="entry name" value="FLAGELLA_BB_ROD"/>
    <property type="match status" value="1"/>
</dbReference>
<evidence type="ECO:0000256" key="8">
    <source>
        <dbReference type="RuleBase" id="RU362116"/>
    </source>
</evidence>
<dbReference type="Pfam" id="PF06429">
    <property type="entry name" value="Flg_bbr_C"/>
    <property type="match status" value="1"/>
</dbReference>
<protein>
    <recommendedName>
        <fullName evidence="3 7">Flagellar basal-body rod protein FlgG</fullName>
    </recommendedName>
    <alternativeName>
        <fullName evidence="6 8">Distal rod protein</fullName>
    </alternativeName>
</protein>
<comment type="caution">
    <text evidence="12">The sequence shown here is derived from an EMBL/GenBank/DDBJ whole genome shotgun (WGS) entry which is preliminary data.</text>
</comment>